<dbReference type="PANTHER" id="PTHR12406">
    <property type="entry name" value="CALCIUM-INDEPENDENT PHOSPHOLIPASE A2 IPLA2 -RELATED"/>
    <property type="match status" value="1"/>
</dbReference>
<dbReference type="EMBL" id="WIXE01013227">
    <property type="protein sequence ID" value="KAK5975269.1"/>
    <property type="molecule type" value="Genomic_DNA"/>
</dbReference>
<dbReference type="GO" id="GO:0055088">
    <property type="term" value="P:lipid homeostasis"/>
    <property type="evidence" value="ECO:0007669"/>
    <property type="project" value="TreeGrafter"/>
</dbReference>
<dbReference type="InterPro" id="IPR033562">
    <property type="entry name" value="PLPL"/>
</dbReference>
<dbReference type="Pfam" id="PF01734">
    <property type="entry name" value="Patatin"/>
    <property type="match status" value="1"/>
</dbReference>
<feature type="short sequence motif" description="GXSXG" evidence="2">
    <location>
        <begin position="193"/>
        <end position="197"/>
    </location>
</feature>
<gene>
    <name evidence="5" type="ORF">GCK32_008755</name>
</gene>
<keyword evidence="2" id="KW-0442">Lipid degradation</keyword>
<sequence>MPTNTQTSPTAGIESSDKSSSSPRTTSNEDSWKSNRRTVENRTSSSSKSPYDHKTEKENANDLTLQSLEPIASTHSDRSSSASVSLTQSTSSQNISFKESALTWRSSLRRIVSVLNLAEREKTPSQKLQERKLREADMLLNRPAICRLPLKSMTSFCLSLSGCGFLGSYHFGAVSCMLKNGQHIISRLERVSGASAGSLVASLLLLKPDKIGLALEVLYALGDELNRLNFGALTPGYYLNERLIRIVDDFLPHDISPAQGRLYVSLTLRKERVNKLVCNFSSREHLIHCLMASCYIPMYSMGYGAQPPIIDGEEYIDGGYTNNLPDFEDIRTVTISPFSGNAEISPLDAERYFDWKMTVCNQTMNVNLQNIVRGAQALFPPSRAVLESYFEAGFKDAFNFLIKHDIVQRSSGTEV</sequence>
<feature type="short sequence motif" description="GXGXXG" evidence="2">
    <location>
        <begin position="162"/>
        <end position="167"/>
    </location>
</feature>
<reference evidence="5 6" key="1">
    <citation type="submission" date="2019-10" db="EMBL/GenBank/DDBJ databases">
        <title>Assembly and Annotation for the nematode Trichostrongylus colubriformis.</title>
        <authorList>
            <person name="Martin J."/>
        </authorList>
    </citation>
    <scope>NUCLEOTIDE SEQUENCE [LARGE SCALE GENOMIC DNA]</scope>
    <source>
        <strain evidence="5">G859</strain>
        <tissue evidence="5">Whole worm</tissue>
    </source>
</reference>
<dbReference type="GO" id="GO:0016020">
    <property type="term" value="C:membrane"/>
    <property type="evidence" value="ECO:0007669"/>
    <property type="project" value="TreeGrafter"/>
</dbReference>
<dbReference type="GO" id="GO:0005737">
    <property type="term" value="C:cytoplasm"/>
    <property type="evidence" value="ECO:0007669"/>
    <property type="project" value="TreeGrafter"/>
</dbReference>
<comment type="caution">
    <text evidence="5">The sequence shown here is derived from an EMBL/GenBank/DDBJ whole genome shotgun (WGS) entry which is preliminary data.</text>
</comment>
<feature type="compositionally biased region" description="Basic and acidic residues" evidence="3">
    <location>
        <begin position="50"/>
        <end position="60"/>
    </location>
</feature>
<dbReference type="PROSITE" id="PS51635">
    <property type="entry name" value="PNPLA"/>
    <property type="match status" value="1"/>
</dbReference>
<feature type="compositionally biased region" description="Polar residues" evidence="3">
    <location>
        <begin position="1"/>
        <end position="10"/>
    </location>
</feature>
<feature type="domain" description="PNPLA" evidence="4">
    <location>
        <begin position="158"/>
        <end position="330"/>
    </location>
</feature>
<evidence type="ECO:0000256" key="1">
    <source>
        <dbReference type="ARBA" id="ARBA00023098"/>
    </source>
</evidence>
<evidence type="ECO:0000313" key="5">
    <source>
        <dbReference type="EMBL" id="KAK5975269.1"/>
    </source>
</evidence>
<dbReference type="InterPro" id="IPR002641">
    <property type="entry name" value="PNPLA_dom"/>
</dbReference>
<dbReference type="SUPFAM" id="SSF52151">
    <property type="entry name" value="FabD/lysophospholipase-like"/>
    <property type="match status" value="1"/>
</dbReference>
<feature type="short sequence motif" description="DGA/G" evidence="2">
    <location>
        <begin position="317"/>
        <end position="319"/>
    </location>
</feature>
<feature type="active site" description="Proton acceptor" evidence="2">
    <location>
        <position position="317"/>
    </location>
</feature>
<feature type="compositionally biased region" description="Basic and acidic residues" evidence="3">
    <location>
        <begin position="30"/>
        <end position="40"/>
    </location>
</feature>
<dbReference type="Proteomes" id="UP001331761">
    <property type="component" value="Unassembled WGS sequence"/>
</dbReference>
<keyword evidence="1 2" id="KW-0443">Lipid metabolism</keyword>
<keyword evidence="6" id="KW-1185">Reference proteome</keyword>
<feature type="region of interest" description="Disordered" evidence="3">
    <location>
        <begin position="1"/>
        <end position="64"/>
    </location>
</feature>
<organism evidence="5 6">
    <name type="scientific">Trichostrongylus colubriformis</name>
    <name type="common">Black scour worm</name>
    <dbReference type="NCBI Taxonomy" id="6319"/>
    <lineage>
        <taxon>Eukaryota</taxon>
        <taxon>Metazoa</taxon>
        <taxon>Ecdysozoa</taxon>
        <taxon>Nematoda</taxon>
        <taxon>Chromadorea</taxon>
        <taxon>Rhabditida</taxon>
        <taxon>Rhabditina</taxon>
        <taxon>Rhabditomorpha</taxon>
        <taxon>Strongyloidea</taxon>
        <taxon>Trichostrongylidae</taxon>
        <taxon>Trichostrongylus</taxon>
    </lineage>
</organism>
<dbReference type="InterPro" id="IPR016035">
    <property type="entry name" value="Acyl_Trfase/lysoPLipase"/>
</dbReference>
<evidence type="ECO:0000259" key="4">
    <source>
        <dbReference type="PROSITE" id="PS51635"/>
    </source>
</evidence>
<evidence type="ECO:0000256" key="3">
    <source>
        <dbReference type="SAM" id="MobiDB-lite"/>
    </source>
</evidence>
<dbReference type="Gene3D" id="3.40.1090.10">
    <property type="entry name" value="Cytosolic phospholipase A2 catalytic domain"/>
    <property type="match status" value="2"/>
</dbReference>
<keyword evidence="2" id="KW-0378">Hydrolase</keyword>
<feature type="compositionally biased region" description="Low complexity" evidence="3">
    <location>
        <begin position="18"/>
        <end position="29"/>
    </location>
</feature>
<protein>
    <submittedName>
        <fullName evidence="5">Patatin like phospholipase domain containing 4</fullName>
    </submittedName>
</protein>
<proteinExistence type="predicted"/>
<evidence type="ECO:0000313" key="6">
    <source>
        <dbReference type="Proteomes" id="UP001331761"/>
    </source>
</evidence>
<name>A0AAN8IHS3_TRICO</name>
<feature type="active site" description="Nucleophile" evidence="2">
    <location>
        <position position="195"/>
    </location>
</feature>
<accession>A0AAN8IHS3</accession>
<dbReference type="AlphaFoldDB" id="A0AAN8IHS3"/>
<dbReference type="PANTHER" id="PTHR12406:SF38">
    <property type="entry name" value="PNPLA DOMAIN-CONTAINING PROTEIN"/>
    <property type="match status" value="1"/>
</dbReference>
<dbReference type="GO" id="GO:0005811">
    <property type="term" value="C:lipid droplet"/>
    <property type="evidence" value="ECO:0007669"/>
    <property type="project" value="TreeGrafter"/>
</dbReference>
<dbReference type="GO" id="GO:0019433">
    <property type="term" value="P:triglyceride catabolic process"/>
    <property type="evidence" value="ECO:0007669"/>
    <property type="project" value="TreeGrafter"/>
</dbReference>
<dbReference type="GO" id="GO:0004806">
    <property type="term" value="F:triacylglycerol lipase activity"/>
    <property type="evidence" value="ECO:0007669"/>
    <property type="project" value="TreeGrafter"/>
</dbReference>
<evidence type="ECO:0000256" key="2">
    <source>
        <dbReference type="PROSITE-ProRule" id="PRU01161"/>
    </source>
</evidence>